<evidence type="ECO:0000259" key="8">
    <source>
        <dbReference type="PROSITE" id="PS50928"/>
    </source>
</evidence>
<keyword evidence="2 7" id="KW-0813">Transport</keyword>
<feature type="transmembrane region" description="Helical" evidence="7">
    <location>
        <begin position="292"/>
        <end position="318"/>
    </location>
</feature>
<dbReference type="Pfam" id="PF00528">
    <property type="entry name" value="BPD_transp_1"/>
    <property type="match status" value="1"/>
</dbReference>
<evidence type="ECO:0000256" key="3">
    <source>
        <dbReference type="ARBA" id="ARBA00022475"/>
    </source>
</evidence>
<name>A0A7D5L9Q3_9EURY</name>
<dbReference type="PROSITE" id="PS50928">
    <property type="entry name" value="ABC_TM1"/>
    <property type="match status" value="1"/>
</dbReference>
<dbReference type="Gene3D" id="1.10.3720.10">
    <property type="entry name" value="MetI-like"/>
    <property type="match status" value="1"/>
</dbReference>
<keyword evidence="5 7" id="KW-1133">Transmembrane helix</keyword>
<evidence type="ECO:0000313" key="9">
    <source>
        <dbReference type="EMBL" id="QLG61029.1"/>
    </source>
</evidence>
<dbReference type="EMBL" id="CP058579">
    <property type="protein sequence ID" value="QLG61029.1"/>
    <property type="molecule type" value="Genomic_DNA"/>
</dbReference>
<dbReference type="GO" id="GO:0055085">
    <property type="term" value="P:transmembrane transport"/>
    <property type="evidence" value="ECO:0007669"/>
    <property type="project" value="InterPro"/>
</dbReference>
<dbReference type="SUPFAM" id="SSF161098">
    <property type="entry name" value="MetI-like"/>
    <property type="match status" value="1"/>
</dbReference>
<dbReference type="PANTHER" id="PTHR43163">
    <property type="entry name" value="DIPEPTIDE TRANSPORT SYSTEM PERMEASE PROTEIN DPPB-RELATED"/>
    <property type="match status" value="1"/>
</dbReference>
<proteinExistence type="inferred from homology"/>
<evidence type="ECO:0000256" key="2">
    <source>
        <dbReference type="ARBA" id="ARBA00022448"/>
    </source>
</evidence>
<dbReference type="InterPro" id="IPR000515">
    <property type="entry name" value="MetI-like"/>
</dbReference>
<feature type="transmembrane region" description="Helical" evidence="7">
    <location>
        <begin position="247"/>
        <end position="272"/>
    </location>
</feature>
<keyword evidence="4 7" id="KW-0812">Transmembrane</keyword>
<dbReference type="PANTHER" id="PTHR43163:SF6">
    <property type="entry name" value="DIPEPTIDE TRANSPORT SYSTEM PERMEASE PROTEIN DPPB-RELATED"/>
    <property type="match status" value="1"/>
</dbReference>
<dbReference type="KEGG" id="halu:HUG12_04460"/>
<dbReference type="Proteomes" id="UP000509626">
    <property type="component" value="Chromosome"/>
</dbReference>
<evidence type="ECO:0000256" key="5">
    <source>
        <dbReference type="ARBA" id="ARBA00022989"/>
    </source>
</evidence>
<keyword evidence="3" id="KW-1003">Cell membrane</keyword>
<sequence length="325" mass="36343">MGLQEFVVRRIAQLIFTFWVFVTILFVLFRAAPGDPTSMFVGQGMSAEAREETIQRLGLNEPLHVQYFDYMGQLLTGNFGTSFRYNEPVWDILVVKFWNTIILMGSALVLAYVLGVTFGALLGWYRGTSFERGGIIVALMARSSPEFWTGIIVLSIFSFWLGVFPSGGMRSIGVETTSFAGRYLAWDFVYHMVLPMLAGAIYYMATPMLLMRNTMLDVLKADFIEIKKAEGLPESQVLFRHAARNSVLPLVTVMALVSGTAIGGSLVIETVFNWPGMGREMVQSINYNDYPVAMGSFFLMGSVVIVMNFLADLAYGFLDPRVQYD</sequence>
<dbReference type="GeneID" id="56036685"/>
<dbReference type="InterPro" id="IPR045621">
    <property type="entry name" value="BPD_transp_1_N"/>
</dbReference>
<dbReference type="OrthoDB" id="44105at2157"/>
<reference evidence="9 10" key="1">
    <citation type="submission" date="2020-06" db="EMBL/GenBank/DDBJ databases">
        <title>NJ-3-1, isolated from saline soil.</title>
        <authorList>
            <person name="Cui H.L."/>
            <person name="Shi X."/>
        </authorList>
    </citation>
    <scope>NUCLEOTIDE SEQUENCE [LARGE SCALE GENOMIC DNA]</scope>
    <source>
        <strain evidence="9 10">NJ-3-1</strain>
    </source>
</reference>
<dbReference type="GO" id="GO:0005886">
    <property type="term" value="C:plasma membrane"/>
    <property type="evidence" value="ECO:0007669"/>
    <property type="project" value="UniProtKB-SubCell"/>
</dbReference>
<evidence type="ECO:0000256" key="4">
    <source>
        <dbReference type="ARBA" id="ARBA00022692"/>
    </source>
</evidence>
<evidence type="ECO:0000256" key="6">
    <source>
        <dbReference type="ARBA" id="ARBA00023136"/>
    </source>
</evidence>
<feature type="transmembrane region" description="Helical" evidence="7">
    <location>
        <begin position="146"/>
        <end position="163"/>
    </location>
</feature>
<dbReference type="CDD" id="cd06261">
    <property type="entry name" value="TM_PBP2"/>
    <property type="match status" value="1"/>
</dbReference>
<keyword evidence="10" id="KW-1185">Reference proteome</keyword>
<comment type="similarity">
    <text evidence="7">Belongs to the binding-protein-dependent transport system permease family.</text>
</comment>
<keyword evidence="6 7" id="KW-0472">Membrane</keyword>
<evidence type="ECO:0000313" key="10">
    <source>
        <dbReference type="Proteomes" id="UP000509626"/>
    </source>
</evidence>
<feature type="transmembrane region" description="Helical" evidence="7">
    <location>
        <begin position="97"/>
        <end position="125"/>
    </location>
</feature>
<dbReference type="InterPro" id="IPR035906">
    <property type="entry name" value="MetI-like_sf"/>
</dbReference>
<comment type="subcellular location">
    <subcellularLocation>
        <location evidence="1 7">Cell membrane</location>
        <topology evidence="1 7">Multi-pass membrane protein</topology>
    </subcellularLocation>
</comment>
<evidence type="ECO:0000256" key="7">
    <source>
        <dbReference type="RuleBase" id="RU363032"/>
    </source>
</evidence>
<protein>
    <submittedName>
        <fullName evidence="9">ABC transporter permease</fullName>
    </submittedName>
</protein>
<feature type="domain" description="ABC transmembrane type-1" evidence="8">
    <location>
        <begin position="97"/>
        <end position="311"/>
    </location>
</feature>
<gene>
    <name evidence="9" type="ORF">HUG12_04460</name>
</gene>
<feature type="transmembrane region" description="Helical" evidence="7">
    <location>
        <begin position="183"/>
        <end position="205"/>
    </location>
</feature>
<evidence type="ECO:0000256" key="1">
    <source>
        <dbReference type="ARBA" id="ARBA00004651"/>
    </source>
</evidence>
<feature type="transmembrane region" description="Helical" evidence="7">
    <location>
        <begin position="12"/>
        <end position="32"/>
    </location>
</feature>
<dbReference type="Pfam" id="PF19300">
    <property type="entry name" value="BPD_transp_1_N"/>
    <property type="match status" value="1"/>
</dbReference>
<dbReference type="RefSeq" id="WP_179267613.1">
    <property type="nucleotide sequence ID" value="NZ_CP058579.1"/>
</dbReference>
<organism evidence="9 10">
    <name type="scientific">Halorarum salinum</name>
    <dbReference type="NCBI Taxonomy" id="2743089"/>
    <lineage>
        <taxon>Archaea</taxon>
        <taxon>Methanobacteriati</taxon>
        <taxon>Methanobacteriota</taxon>
        <taxon>Stenosarchaea group</taxon>
        <taxon>Halobacteria</taxon>
        <taxon>Halobacteriales</taxon>
        <taxon>Haloferacaceae</taxon>
        <taxon>Halorarum</taxon>
    </lineage>
</organism>
<accession>A0A7D5L9Q3</accession>
<dbReference type="AlphaFoldDB" id="A0A7D5L9Q3"/>